<organism evidence="6 7">
    <name type="scientific">Slackia piriformis YIT 12062</name>
    <dbReference type="NCBI Taxonomy" id="742818"/>
    <lineage>
        <taxon>Bacteria</taxon>
        <taxon>Bacillati</taxon>
        <taxon>Actinomycetota</taxon>
        <taxon>Coriobacteriia</taxon>
        <taxon>Eggerthellales</taxon>
        <taxon>Eggerthellaceae</taxon>
        <taxon>Slackia</taxon>
    </lineage>
</organism>
<dbReference type="EMBL" id="ADMD01000002">
    <property type="protein sequence ID" value="EJZ84173.1"/>
    <property type="molecule type" value="Genomic_DNA"/>
</dbReference>
<protein>
    <recommendedName>
        <fullName evidence="8">Cobalt/nickel transport system permease</fullName>
    </recommendedName>
</protein>
<feature type="transmembrane region" description="Helical" evidence="5">
    <location>
        <begin position="6"/>
        <end position="24"/>
    </location>
</feature>
<dbReference type="eggNOG" id="COG0619">
    <property type="taxonomic scope" value="Bacteria"/>
</dbReference>
<dbReference type="GO" id="GO:0005886">
    <property type="term" value="C:plasma membrane"/>
    <property type="evidence" value="ECO:0007669"/>
    <property type="project" value="UniProtKB-ARBA"/>
</dbReference>
<dbReference type="AlphaFoldDB" id="K0YLN7"/>
<dbReference type="HOGENOM" id="CLU_064704_1_0_11"/>
<feature type="transmembrane region" description="Helical" evidence="5">
    <location>
        <begin position="56"/>
        <end position="74"/>
    </location>
</feature>
<feature type="transmembrane region" description="Helical" evidence="5">
    <location>
        <begin position="256"/>
        <end position="278"/>
    </location>
</feature>
<dbReference type="PATRIC" id="fig|742818.3.peg.528"/>
<keyword evidence="7" id="KW-1185">Reference proteome</keyword>
<feature type="transmembrane region" description="Helical" evidence="5">
    <location>
        <begin position="95"/>
        <end position="113"/>
    </location>
</feature>
<dbReference type="CDD" id="cd16914">
    <property type="entry name" value="EcfT"/>
    <property type="match status" value="1"/>
</dbReference>
<sequence length="288" mass="31927">MENVFSTYHPAVAFVFLACALVFSMAAMQPVYVLISFAGAFATSCVTRGFGRTARSLLWIVPMWLIVTVANPLFSAMGSTEVFRFGLFAVYAESLFYGACSGGMLASVFLWFSSYSACMNSDRSLALFGNVAPVVTLMITQVMRLVPQFLSRGRSIALIQDAASAAAPRTKGQMRDDRLRIVSILMGWGMEDGIERSSAMRARGYDCGARRTTYKRYRLAASDMAVLAVVALFAAINAVLAYIACSQYQFYPTASVLVAWWGYVPYALMMLIPVVLYAKEWWLWRSLR</sequence>
<name>K0YLN7_9ACTN</name>
<proteinExistence type="predicted"/>
<evidence type="ECO:0000256" key="3">
    <source>
        <dbReference type="ARBA" id="ARBA00022989"/>
    </source>
</evidence>
<evidence type="ECO:0000256" key="4">
    <source>
        <dbReference type="ARBA" id="ARBA00023136"/>
    </source>
</evidence>
<comment type="subcellular location">
    <subcellularLocation>
        <location evidence="1">Membrane</location>
        <topology evidence="1">Multi-pass membrane protein</topology>
    </subcellularLocation>
</comment>
<keyword evidence="3 5" id="KW-1133">Transmembrane helix</keyword>
<keyword evidence="2 5" id="KW-0812">Transmembrane</keyword>
<feature type="transmembrane region" description="Helical" evidence="5">
    <location>
        <begin position="224"/>
        <end position="244"/>
    </location>
</feature>
<feature type="transmembrane region" description="Helical" evidence="5">
    <location>
        <begin position="31"/>
        <end position="50"/>
    </location>
</feature>
<evidence type="ECO:0000313" key="7">
    <source>
        <dbReference type="Proteomes" id="UP000006069"/>
    </source>
</evidence>
<dbReference type="InterPro" id="IPR003339">
    <property type="entry name" value="ABC/ECF_trnsptr_transmembrane"/>
</dbReference>
<accession>K0YLN7</accession>
<dbReference type="RefSeq" id="WP_009138711.1">
    <property type="nucleotide sequence ID" value="NZ_JH815198.1"/>
</dbReference>
<evidence type="ECO:0000256" key="5">
    <source>
        <dbReference type="SAM" id="Phobius"/>
    </source>
</evidence>
<reference evidence="6 7" key="1">
    <citation type="submission" date="2012-08" db="EMBL/GenBank/DDBJ databases">
        <title>The Genome Sequence of Slackia piriformis YIT 12062.</title>
        <authorList>
            <consortium name="The Broad Institute Genome Sequencing Platform"/>
            <person name="Earl A."/>
            <person name="Ward D."/>
            <person name="Feldgarden M."/>
            <person name="Gevers D."/>
            <person name="Morotomi M."/>
            <person name="Walker B."/>
            <person name="Young S.K."/>
            <person name="Zeng Q."/>
            <person name="Gargeya S."/>
            <person name="Fitzgerald M."/>
            <person name="Haas B."/>
            <person name="Abouelleil A."/>
            <person name="Alvarado L."/>
            <person name="Arachchi H.M."/>
            <person name="Berlin A.M."/>
            <person name="Chapman S.B."/>
            <person name="Goldberg J."/>
            <person name="Griggs A."/>
            <person name="Gujja S."/>
            <person name="Hansen M."/>
            <person name="Howarth C."/>
            <person name="Imamovic A."/>
            <person name="Larimer J."/>
            <person name="McCowen C."/>
            <person name="Montmayeur A."/>
            <person name="Murphy C."/>
            <person name="Neiman D."/>
            <person name="Pearson M."/>
            <person name="Priest M."/>
            <person name="Roberts A."/>
            <person name="Saif S."/>
            <person name="Shea T."/>
            <person name="Sisk P."/>
            <person name="Sykes S."/>
            <person name="Wortman J."/>
            <person name="Nusbaum C."/>
            <person name="Birren B."/>
        </authorList>
    </citation>
    <scope>NUCLEOTIDE SEQUENCE [LARGE SCALE GENOMIC DNA]</scope>
    <source>
        <strain evidence="6 7">YIT 12062</strain>
    </source>
</reference>
<evidence type="ECO:0000256" key="1">
    <source>
        <dbReference type="ARBA" id="ARBA00004141"/>
    </source>
</evidence>
<comment type="caution">
    <text evidence="6">The sequence shown here is derived from an EMBL/GenBank/DDBJ whole genome shotgun (WGS) entry which is preliminary data.</text>
</comment>
<dbReference type="Proteomes" id="UP000006069">
    <property type="component" value="Unassembled WGS sequence"/>
</dbReference>
<gene>
    <name evidence="6" type="ORF">HMPREF9451_00482</name>
</gene>
<dbReference type="InParanoid" id="K0YLN7"/>
<keyword evidence="4 5" id="KW-0472">Membrane</keyword>
<evidence type="ECO:0000313" key="6">
    <source>
        <dbReference type="EMBL" id="EJZ84173.1"/>
    </source>
</evidence>
<evidence type="ECO:0008006" key="8">
    <source>
        <dbReference type="Google" id="ProtNLM"/>
    </source>
</evidence>
<evidence type="ECO:0000256" key="2">
    <source>
        <dbReference type="ARBA" id="ARBA00022692"/>
    </source>
</evidence>